<dbReference type="PANTHER" id="PTHR13510">
    <property type="entry name" value="FYVE-FINGER-CONTAINING RAB5 EFFECTOR PROTEIN RABENOSYN-5-RELATED"/>
    <property type="match status" value="1"/>
</dbReference>
<sequence length="388" mass="43018">MRRCHAMCPVRLTELTLTEHDRVGLQDLANSVIMEGLDKWNAYKAQNYKVDESHWKLVQQRHNLKMYKERSSSDASGELLTGNGLPMVLATGHIEGKLEDLLYGLISTTLEEMRIKASYVDDWSGAAVLDTVVEPSLEDPFQSLVVKWMELDLPFASTNLVKNRDYVYLEGTGYVKDANGNRLGYHLIHSVGFPNTPDLPNRIRANMSAVGFWKQTAPNTFEMLKTAVMDPRGDMIKKIAVPAMVNALMSCSKFAYCGQMKKLAFILDKRYKEAKQHGAPNKKSVCVTCSAPISGRRLGDFGKSSSTCKLCFGFVCHSCKISRKLSFVDPDLLLSQRKVTFCAACMSEVTSMSATDVARAHMLANGNVNTIPSSLTSDENSTSLVSDN</sequence>
<organism evidence="1 2">
    <name type="scientific">Phytophthora kernoviae 00238/432</name>
    <dbReference type="NCBI Taxonomy" id="1284355"/>
    <lineage>
        <taxon>Eukaryota</taxon>
        <taxon>Sar</taxon>
        <taxon>Stramenopiles</taxon>
        <taxon>Oomycota</taxon>
        <taxon>Peronosporomycetes</taxon>
        <taxon>Peronosporales</taxon>
        <taxon>Peronosporaceae</taxon>
        <taxon>Phytophthora</taxon>
    </lineage>
</organism>
<dbReference type="SUPFAM" id="SSF55961">
    <property type="entry name" value="Bet v1-like"/>
    <property type="match status" value="1"/>
</dbReference>
<reference evidence="1" key="2">
    <citation type="submission" date="2020-02" db="EMBL/GenBank/DDBJ databases">
        <authorList>
            <person name="Studholme D.J."/>
        </authorList>
    </citation>
    <scope>NUCLEOTIDE SEQUENCE</scope>
    <source>
        <strain evidence="1">00238/432</strain>
    </source>
</reference>
<accession>A0A8J4S575</accession>
<reference evidence="1" key="1">
    <citation type="journal article" date="2015" name="Genom Data">
        <title>Draft genome sequences of Phytophthora kernoviae and Phytophthora ramorum lineage EU2 from Scotland.</title>
        <authorList>
            <person name="Sambles C."/>
            <person name="Schlenzig A."/>
            <person name="O'Neill P."/>
            <person name="Grant M."/>
            <person name="Studholme D.J."/>
        </authorList>
    </citation>
    <scope>NUCLEOTIDE SEQUENCE</scope>
    <source>
        <strain evidence="1">00238/432</strain>
    </source>
</reference>
<evidence type="ECO:0000313" key="2">
    <source>
        <dbReference type="Proteomes" id="UP000702964"/>
    </source>
</evidence>
<dbReference type="PANTHER" id="PTHR13510:SF44">
    <property type="entry name" value="RABENOSYN-5"/>
    <property type="match status" value="1"/>
</dbReference>
<dbReference type="InterPro" id="IPR052727">
    <property type="entry name" value="Rab4/Rab5_effector"/>
</dbReference>
<proteinExistence type="predicted"/>
<protein>
    <recommendedName>
        <fullName evidence="3">START domain-containing protein</fullName>
    </recommendedName>
</protein>
<comment type="caution">
    <text evidence="1">The sequence shown here is derived from an EMBL/GenBank/DDBJ whole genome shotgun (WGS) entry which is preliminary data.</text>
</comment>
<evidence type="ECO:0008006" key="3">
    <source>
        <dbReference type="Google" id="ProtNLM"/>
    </source>
</evidence>
<dbReference type="AlphaFoldDB" id="A0A8J4S575"/>
<dbReference type="Gene3D" id="3.30.530.20">
    <property type="match status" value="1"/>
</dbReference>
<evidence type="ECO:0000313" key="1">
    <source>
        <dbReference type="EMBL" id="KAF4316693.1"/>
    </source>
</evidence>
<gene>
    <name evidence="1" type="ORF">G195_009893</name>
</gene>
<dbReference type="EMBL" id="AOFI03000499">
    <property type="protein sequence ID" value="KAF4316693.1"/>
    <property type="molecule type" value="Genomic_DNA"/>
</dbReference>
<dbReference type="InterPro" id="IPR023393">
    <property type="entry name" value="START-like_dom_sf"/>
</dbReference>
<name>A0A8J4S575_9STRA</name>
<dbReference type="Proteomes" id="UP000702964">
    <property type="component" value="Unassembled WGS sequence"/>
</dbReference>